<sequence>MVSSENLKDIPKKERVIVHDDGTVGRSASDGYDSDLESPSVSKAEPLI</sequence>
<evidence type="ECO:0000313" key="2">
    <source>
        <dbReference type="EMBL" id="OGE58012.1"/>
    </source>
</evidence>
<reference evidence="2 3" key="1">
    <citation type="journal article" date="2016" name="Sci. Rep.">
        <title>Penicillium arizonense, a new, genome sequenced fungal species, reveals a high chemical diversity in secreted metabolites.</title>
        <authorList>
            <person name="Grijseels S."/>
            <person name="Nielsen J.C."/>
            <person name="Randelovic M."/>
            <person name="Nielsen J."/>
            <person name="Nielsen K.F."/>
            <person name="Workman M."/>
            <person name="Frisvad J.C."/>
        </authorList>
    </citation>
    <scope>NUCLEOTIDE SEQUENCE [LARGE SCALE GENOMIC DNA]</scope>
    <source>
        <strain evidence="2 3">CBS 141311</strain>
    </source>
</reference>
<gene>
    <name evidence="2" type="ORF">PENARI_c001G04831</name>
</gene>
<feature type="compositionally biased region" description="Basic and acidic residues" evidence="1">
    <location>
        <begin position="1"/>
        <end position="23"/>
    </location>
</feature>
<keyword evidence="3" id="KW-1185">Reference proteome</keyword>
<dbReference type="AlphaFoldDB" id="A0A1F5LXX7"/>
<protein>
    <submittedName>
        <fullName evidence="2">Uncharacterized protein</fullName>
    </submittedName>
</protein>
<feature type="region of interest" description="Disordered" evidence="1">
    <location>
        <begin position="1"/>
        <end position="48"/>
    </location>
</feature>
<dbReference type="RefSeq" id="XP_022493435.1">
    <property type="nucleotide sequence ID" value="XM_022626491.1"/>
</dbReference>
<comment type="caution">
    <text evidence="2">The sequence shown here is derived from an EMBL/GenBank/DDBJ whole genome shotgun (WGS) entry which is preliminary data.</text>
</comment>
<accession>A0A1F5LXX7</accession>
<dbReference type="GeneID" id="34571225"/>
<dbReference type="EMBL" id="LXJU01000001">
    <property type="protein sequence ID" value="OGE58012.1"/>
    <property type="molecule type" value="Genomic_DNA"/>
</dbReference>
<dbReference type="Proteomes" id="UP000177622">
    <property type="component" value="Unassembled WGS sequence"/>
</dbReference>
<organism evidence="2 3">
    <name type="scientific">Penicillium arizonense</name>
    <dbReference type="NCBI Taxonomy" id="1835702"/>
    <lineage>
        <taxon>Eukaryota</taxon>
        <taxon>Fungi</taxon>
        <taxon>Dikarya</taxon>
        <taxon>Ascomycota</taxon>
        <taxon>Pezizomycotina</taxon>
        <taxon>Eurotiomycetes</taxon>
        <taxon>Eurotiomycetidae</taxon>
        <taxon>Eurotiales</taxon>
        <taxon>Aspergillaceae</taxon>
        <taxon>Penicillium</taxon>
    </lineage>
</organism>
<evidence type="ECO:0000313" key="3">
    <source>
        <dbReference type="Proteomes" id="UP000177622"/>
    </source>
</evidence>
<evidence type="ECO:0000256" key="1">
    <source>
        <dbReference type="SAM" id="MobiDB-lite"/>
    </source>
</evidence>
<name>A0A1F5LXX7_PENAI</name>
<proteinExistence type="predicted"/>